<comment type="caution">
    <text evidence="3">The sequence shown here is derived from an EMBL/GenBank/DDBJ whole genome shotgun (WGS) entry which is preliminary data.</text>
</comment>
<gene>
    <name evidence="3" type="ORF">HF966_07295</name>
</gene>
<dbReference type="Pfam" id="PF02080">
    <property type="entry name" value="TrkA_C"/>
    <property type="match status" value="1"/>
</dbReference>
<dbReference type="RefSeq" id="WP_168677494.1">
    <property type="nucleotide sequence ID" value="NZ_BPKV01000009.1"/>
</dbReference>
<dbReference type="InterPro" id="IPR036291">
    <property type="entry name" value="NAD(P)-bd_dom_sf"/>
</dbReference>
<evidence type="ECO:0000313" key="3">
    <source>
        <dbReference type="EMBL" id="NKZ18975.1"/>
    </source>
</evidence>
<feature type="domain" description="RCK C-terminal" evidence="2">
    <location>
        <begin position="135"/>
        <end position="220"/>
    </location>
</feature>
<feature type="domain" description="RCK N-terminal" evidence="1">
    <location>
        <begin position="2"/>
        <end position="118"/>
    </location>
</feature>
<dbReference type="PANTHER" id="PTHR43833">
    <property type="entry name" value="POTASSIUM CHANNEL PROTEIN 2-RELATED-RELATED"/>
    <property type="match status" value="1"/>
</dbReference>
<organism evidence="3 4">
    <name type="scientific">Leuconostoc holzapfelii</name>
    <dbReference type="NCBI Taxonomy" id="434464"/>
    <lineage>
        <taxon>Bacteria</taxon>
        <taxon>Bacillati</taxon>
        <taxon>Bacillota</taxon>
        <taxon>Bacilli</taxon>
        <taxon>Lactobacillales</taxon>
        <taxon>Lactobacillaceae</taxon>
        <taxon>Leuconostoc</taxon>
    </lineage>
</organism>
<dbReference type="InterPro" id="IPR006037">
    <property type="entry name" value="RCK_C"/>
</dbReference>
<dbReference type="Gene3D" id="3.30.70.1450">
    <property type="entry name" value="Regulator of K+ conductance, C-terminal domain"/>
    <property type="match status" value="1"/>
</dbReference>
<sequence>MRQTYAIIGLGRFGGALLETLVANGQDVLGIDINEEHVNDYRDIATQVVIADAQEDDVLRKLDIASFDHVIIAIGHNMQASILATINAKDLGAKNIIAKAENRTHLRVLTKIGADLVVQPEREMGDRIARKLLAPNMLNFIELSDDYSMAEVQIVNPAFTGKTLAELNIRKKFGLNVIAVRHAGEVIVAPDAQYQIHPQDILSVVGPKDMVDDFDQMTNKPKSTG</sequence>
<dbReference type="GO" id="GO:0008324">
    <property type="term" value="F:monoatomic cation transmembrane transporter activity"/>
    <property type="evidence" value="ECO:0007669"/>
    <property type="project" value="InterPro"/>
</dbReference>
<dbReference type="InterPro" id="IPR050721">
    <property type="entry name" value="Trk_Ktr_HKT_K-transport"/>
</dbReference>
<dbReference type="PROSITE" id="PS51201">
    <property type="entry name" value="RCK_N"/>
    <property type="match status" value="1"/>
</dbReference>
<dbReference type="Proteomes" id="UP000590460">
    <property type="component" value="Unassembled WGS sequence"/>
</dbReference>
<accession>A0A846ZHK8</accession>
<name>A0A846ZHK8_9LACO</name>
<dbReference type="Pfam" id="PF02254">
    <property type="entry name" value="TrkA_N"/>
    <property type="match status" value="1"/>
</dbReference>
<dbReference type="SUPFAM" id="SSF116726">
    <property type="entry name" value="TrkA C-terminal domain-like"/>
    <property type="match status" value="1"/>
</dbReference>
<dbReference type="GO" id="GO:0006813">
    <property type="term" value="P:potassium ion transport"/>
    <property type="evidence" value="ECO:0007669"/>
    <property type="project" value="InterPro"/>
</dbReference>
<evidence type="ECO:0000313" key="4">
    <source>
        <dbReference type="Proteomes" id="UP000590460"/>
    </source>
</evidence>
<dbReference type="Gene3D" id="3.40.50.720">
    <property type="entry name" value="NAD(P)-binding Rossmann-like Domain"/>
    <property type="match status" value="1"/>
</dbReference>
<evidence type="ECO:0000259" key="2">
    <source>
        <dbReference type="PROSITE" id="PS51202"/>
    </source>
</evidence>
<dbReference type="InterPro" id="IPR036721">
    <property type="entry name" value="RCK_C_sf"/>
</dbReference>
<dbReference type="EMBL" id="JAAXPO010000008">
    <property type="protein sequence ID" value="NKZ18975.1"/>
    <property type="molecule type" value="Genomic_DNA"/>
</dbReference>
<reference evidence="3 4" key="1">
    <citation type="submission" date="2020-04" db="EMBL/GenBank/DDBJ databases">
        <title>MicrobeNet Type strains.</title>
        <authorList>
            <person name="Nicholson A.C."/>
        </authorList>
    </citation>
    <scope>NUCLEOTIDE SEQUENCE [LARGE SCALE GENOMIC DNA]</scope>
    <source>
        <strain evidence="3 4">CCUG 54536</strain>
    </source>
</reference>
<evidence type="ECO:0000259" key="1">
    <source>
        <dbReference type="PROSITE" id="PS51201"/>
    </source>
</evidence>
<dbReference type="PROSITE" id="PS51202">
    <property type="entry name" value="RCK_C"/>
    <property type="match status" value="1"/>
</dbReference>
<dbReference type="AlphaFoldDB" id="A0A846ZHK8"/>
<dbReference type="SUPFAM" id="SSF51735">
    <property type="entry name" value="NAD(P)-binding Rossmann-fold domains"/>
    <property type="match status" value="1"/>
</dbReference>
<protein>
    <submittedName>
        <fullName evidence="3">TrkA family potassium uptake protein</fullName>
    </submittedName>
</protein>
<proteinExistence type="predicted"/>
<dbReference type="InterPro" id="IPR003148">
    <property type="entry name" value="RCK_N"/>
</dbReference>
<dbReference type="PANTHER" id="PTHR43833:SF7">
    <property type="entry name" value="KTR SYSTEM POTASSIUM UPTAKE PROTEIN C"/>
    <property type="match status" value="1"/>
</dbReference>